<dbReference type="EMBL" id="KB524249">
    <property type="protein sequence ID" value="EMP36731.1"/>
    <property type="molecule type" value="Genomic_DNA"/>
</dbReference>
<keyword evidence="2" id="KW-1185">Reference proteome</keyword>
<organism evidence="1 2">
    <name type="scientific">Chelonia mydas</name>
    <name type="common">Green sea-turtle</name>
    <name type="synonym">Chelonia agassizi</name>
    <dbReference type="NCBI Taxonomy" id="8469"/>
    <lineage>
        <taxon>Eukaryota</taxon>
        <taxon>Metazoa</taxon>
        <taxon>Chordata</taxon>
        <taxon>Craniata</taxon>
        <taxon>Vertebrata</taxon>
        <taxon>Euteleostomi</taxon>
        <taxon>Archelosauria</taxon>
        <taxon>Testudinata</taxon>
        <taxon>Testudines</taxon>
        <taxon>Cryptodira</taxon>
        <taxon>Durocryptodira</taxon>
        <taxon>Americhelydia</taxon>
        <taxon>Chelonioidea</taxon>
        <taxon>Cheloniidae</taxon>
        <taxon>Chelonia</taxon>
    </lineage>
</organism>
<sequence length="61" mass="6377">MGAAGSGAGQGMYWLPLPAAPIAPGAANRCHWEPRLAETADAAGLLALEERHKFETFTGIQ</sequence>
<proteinExistence type="predicted"/>
<reference evidence="2" key="1">
    <citation type="journal article" date="2013" name="Nat. Genet.">
        <title>The draft genomes of soft-shell turtle and green sea turtle yield insights into the development and evolution of the turtle-specific body plan.</title>
        <authorList>
            <person name="Wang Z."/>
            <person name="Pascual-Anaya J."/>
            <person name="Zadissa A."/>
            <person name="Li W."/>
            <person name="Niimura Y."/>
            <person name="Huang Z."/>
            <person name="Li C."/>
            <person name="White S."/>
            <person name="Xiong Z."/>
            <person name="Fang D."/>
            <person name="Wang B."/>
            <person name="Ming Y."/>
            <person name="Chen Y."/>
            <person name="Zheng Y."/>
            <person name="Kuraku S."/>
            <person name="Pignatelli M."/>
            <person name="Herrero J."/>
            <person name="Beal K."/>
            <person name="Nozawa M."/>
            <person name="Li Q."/>
            <person name="Wang J."/>
            <person name="Zhang H."/>
            <person name="Yu L."/>
            <person name="Shigenobu S."/>
            <person name="Wang J."/>
            <person name="Liu J."/>
            <person name="Flicek P."/>
            <person name="Searle S."/>
            <person name="Wang J."/>
            <person name="Kuratani S."/>
            <person name="Yin Y."/>
            <person name="Aken B."/>
            <person name="Zhang G."/>
            <person name="Irie N."/>
        </authorList>
    </citation>
    <scope>NUCLEOTIDE SEQUENCE [LARGE SCALE GENOMIC DNA]</scope>
</reference>
<dbReference type="Proteomes" id="UP000031443">
    <property type="component" value="Unassembled WGS sequence"/>
</dbReference>
<gene>
    <name evidence="1" type="ORF">UY3_06127</name>
</gene>
<accession>M7BFM5</accession>
<protein>
    <submittedName>
        <fullName evidence="1">Uncharacterized protein</fullName>
    </submittedName>
</protein>
<dbReference type="AlphaFoldDB" id="M7BFM5"/>
<name>M7BFM5_CHEMY</name>
<evidence type="ECO:0000313" key="1">
    <source>
        <dbReference type="EMBL" id="EMP36731.1"/>
    </source>
</evidence>
<evidence type="ECO:0000313" key="2">
    <source>
        <dbReference type="Proteomes" id="UP000031443"/>
    </source>
</evidence>